<organism evidence="3 4">
    <name type="scientific">Ophiostoma piceae (strain UAMH 11346)</name>
    <name type="common">Sap stain fungus</name>
    <dbReference type="NCBI Taxonomy" id="1262450"/>
    <lineage>
        <taxon>Eukaryota</taxon>
        <taxon>Fungi</taxon>
        <taxon>Dikarya</taxon>
        <taxon>Ascomycota</taxon>
        <taxon>Pezizomycotina</taxon>
        <taxon>Sordariomycetes</taxon>
        <taxon>Sordariomycetidae</taxon>
        <taxon>Ophiostomatales</taxon>
        <taxon>Ophiostomataceae</taxon>
        <taxon>Ophiostoma</taxon>
    </lineage>
</organism>
<gene>
    <name evidence="3" type="ORF">F503_03833</name>
</gene>
<evidence type="ECO:0000256" key="2">
    <source>
        <dbReference type="SAM" id="Phobius"/>
    </source>
</evidence>
<feature type="transmembrane region" description="Helical" evidence="2">
    <location>
        <begin position="150"/>
        <end position="173"/>
    </location>
</feature>
<evidence type="ECO:0000313" key="4">
    <source>
        <dbReference type="Proteomes" id="UP000016923"/>
    </source>
</evidence>
<evidence type="ECO:0000313" key="3">
    <source>
        <dbReference type="EMBL" id="EPE05228.1"/>
    </source>
</evidence>
<dbReference type="EMBL" id="KE148157">
    <property type="protein sequence ID" value="EPE05228.1"/>
    <property type="molecule type" value="Genomic_DNA"/>
</dbReference>
<accession>S3CG43</accession>
<evidence type="ECO:0000256" key="1">
    <source>
        <dbReference type="SAM" id="MobiDB-lite"/>
    </source>
</evidence>
<dbReference type="eggNOG" id="ENOG502RYMG">
    <property type="taxonomic scope" value="Eukaryota"/>
</dbReference>
<dbReference type="AlphaFoldDB" id="S3CG43"/>
<proteinExistence type="predicted"/>
<dbReference type="OMA" id="RLWSYRN"/>
<sequence length="478" mass="52576">MAIHAPSFRRRYMPQSGRFAGGPQPSPPSVKFSPLPVDDEILVTVVEMEMTSEVENETGETQLVTAKSKGKQDTANSIPSSPPDSIMTHLHSQTASPSLDNHAYTGSPLRLLAHDLVNVVRLAWAMPSFIWPLRPASSLSELAPTLANTWCIAVHIVLALAQACFLFFLLPAACILLPMWVSAVMSASFIGANQLACRLLLNGWRGKAVLHSRAACASCLPEHAGEQWIFLNGIGTGRHWLQGSIDRLAYTFGRPVMGIHNKTAKLTFRSGLVFDILECLVQRNLNYATRDVRATYAILKETLYRPDINKVVLVLHSQGGIVGSMALDWLLQELSHELLAKLEVYTFGNAANHVNVHGLDSTQGTHIEHYAHAADFAALWGVLHYTSTQSSPFAGRVFTRTSGRGGHQLCQHYLDGMFPLVRDQDTGTVIGCAEDSEFMNSSLDSDDSDKKTPRLQPVKVKDVSRLWQYRNGRCPAVI</sequence>
<dbReference type="VEuPathDB" id="FungiDB:F503_03833"/>
<keyword evidence="2" id="KW-0472">Membrane</keyword>
<keyword evidence="4" id="KW-1185">Reference proteome</keyword>
<dbReference type="OrthoDB" id="202545at2759"/>
<feature type="region of interest" description="Disordered" evidence="1">
    <location>
        <begin position="1"/>
        <end position="34"/>
    </location>
</feature>
<keyword evidence="2" id="KW-1133">Transmembrane helix</keyword>
<keyword evidence="2" id="KW-0812">Transmembrane</keyword>
<dbReference type="InterPro" id="IPR029058">
    <property type="entry name" value="AB_hydrolase_fold"/>
</dbReference>
<feature type="region of interest" description="Disordered" evidence="1">
    <location>
        <begin position="52"/>
        <end position="90"/>
    </location>
</feature>
<name>S3CG43_OPHP1</name>
<dbReference type="SUPFAM" id="SSF53474">
    <property type="entry name" value="alpha/beta-Hydrolases"/>
    <property type="match status" value="1"/>
</dbReference>
<dbReference type="PANTHER" id="PTHR42044">
    <property type="entry name" value="DUF676 DOMAIN-CONTAINING PROTEIN-RELATED"/>
    <property type="match status" value="1"/>
</dbReference>
<dbReference type="STRING" id="1262450.S3CG43"/>
<protein>
    <submittedName>
        <fullName evidence="3">Uncharacterized protein</fullName>
    </submittedName>
</protein>
<dbReference type="PANTHER" id="PTHR42044:SF2">
    <property type="entry name" value="DUF676 DOMAIN-CONTAINING PROTEIN"/>
    <property type="match status" value="1"/>
</dbReference>
<reference evidence="3 4" key="1">
    <citation type="journal article" date="2013" name="BMC Genomics">
        <title>The genome and transcriptome of the pine saprophyte Ophiostoma piceae, and a comparison with the bark beetle-associated pine pathogen Grosmannia clavigera.</title>
        <authorList>
            <person name="Haridas S."/>
            <person name="Wang Y."/>
            <person name="Lim L."/>
            <person name="Massoumi Alamouti S."/>
            <person name="Jackman S."/>
            <person name="Docking R."/>
            <person name="Robertson G."/>
            <person name="Birol I."/>
            <person name="Bohlmann J."/>
            <person name="Breuil C."/>
        </authorList>
    </citation>
    <scope>NUCLEOTIDE SEQUENCE [LARGE SCALE GENOMIC DNA]</scope>
    <source>
        <strain evidence="3 4">UAMH 11346</strain>
    </source>
</reference>
<dbReference type="Proteomes" id="UP000016923">
    <property type="component" value="Unassembled WGS sequence"/>
</dbReference>
<dbReference type="HOGENOM" id="CLU_023866_2_0_1"/>